<comment type="caution">
    <text evidence="1">The sequence shown here is derived from an EMBL/GenBank/DDBJ whole genome shotgun (WGS) entry which is preliminary data.</text>
</comment>
<sequence length="111" mass="13476">MDDKIYIWKVNVNMKDKFREQVKSAADHLKESSVQKFLERDEEYQKDVNELNEVEQAYMEVYLSEKQRLICDRLFFYKDRVDYEYGINAYIAGLYDAFRLMELFGVEEIKC</sequence>
<reference evidence="1 2" key="1">
    <citation type="journal article" date="2017" name="Genome Med.">
        <title>A novel Ruminococcus gnavus clade enriched in inflammatory bowel disease patients.</title>
        <authorList>
            <person name="Hall A.B."/>
            <person name="Yassour M."/>
            <person name="Sauk J."/>
            <person name="Garner A."/>
            <person name="Jiang X."/>
            <person name="Arthur T."/>
            <person name="Lagoudas G.K."/>
            <person name="Vatanen T."/>
            <person name="Fornelos N."/>
            <person name="Wilson R."/>
            <person name="Bertha M."/>
            <person name="Cohen M."/>
            <person name="Garber J."/>
            <person name="Khalili H."/>
            <person name="Gevers D."/>
            <person name="Ananthakrishnan A.N."/>
            <person name="Kugathasan S."/>
            <person name="Lander E.S."/>
            <person name="Blainey P."/>
            <person name="Vlamakis H."/>
            <person name="Xavier R.J."/>
            <person name="Huttenhower C."/>
        </authorList>
    </citation>
    <scope>NUCLEOTIDE SEQUENCE [LARGE SCALE GENOMIC DNA]</scope>
    <source>
        <strain evidence="1 2">RJX1128</strain>
    </source>
</reference>
<proteinExistence type="predicted"/>
<dbReference type="EMBL" id="NIHW01000075">
    <property type="protein sequence ID" value="PLT79572.1"/>
    <property type="molecule type" value="Genomic_DNA"/>
</dbReference>
<protein>
    <submittedName>
        <fullName evidence="1">Uncharacterized protein</fullName>
    </submittedName>
</protein>
<evidence type="ECO:0000313" key="2">
    <source>
        <dbReference type="Proteomes" id="UP000234840"/>
    </source>
</evidence>
<organism evidence="1 2">
    <name type="scientific">Mediterraneibacter gnavus</name>
    <name type="common">Ruminococcus gnavus</name>
    <dbReference type="NCBI Taxonomy" id="33038"/>
    <lineage>
        <taxon>Bacteria</taxon>
        <taxon>Bacillati</taxon>
        <taxon>Bacillota</taxon>
        <taxon>Clostridia</taxon>
        <taxon>Lachnospirales</taxon>
        <taxon>Lachnospiraceae</taxon>
        <taxon>Mediterraneibacter</taxon>
    </lineage>
</organism>
<dbReference type="AlphaFoldDB" id="A0A2N5PV73"/>
<name>A0A2N5PV73_MEDGN</name>
<accession>A0A2N5PV73</accession>
<evidence type="ECO:0000313" key="1">
    <source>
        <dbReference type="EMBL" id="PLT79572.1"/>
    </source>
</evidence>
<dbReference type="Proteomes" id="UP000234840">
    <property type="component" value="Unassembled WGS sequence"/>
</dbReference>
<gene>
    <name evidence="1" type="ORF">CDL20_14655</name>
</gene>